<dbReference type="Proteomes" id="UP000198922">
    <property type="component" value="Unassembled WGS sequence"/>
</dbReference>
<feature type="domain" description="Thioesterase" evidence="4">
    <location>
        <begin position="58"/>
        <end position="132"/>
    </location>
</feature>
<keyword evidence="6" id="KW-1185">Reference proteome</keyword>
<dbReference type="NCBIfam" id="TIGR00369">
    <property type="entry name" value="unchar_dom_1"/>
    <property type="match status" value="1"/>
</dbReference>
<feature type="region of interest" description="Disordered" evidence="3">
    <location>
        <begin position="1"/>
        <end position="21"/>
    </location>
</feature>
<evidence type="ECO:0000259" key="4">
    <source>
        <dbReference type="Pfam" id="PF03061"/>
    </source>
</evidence>
<dbReference type="SUPFAM" id="SSF54637">
    <property type="entry name" value="Thioesterase/thiol ester dehydrase-isomerase"/>
    <property type="match status" value="1"/>
</dbReference>
<dbReference type="InterPro" id="IPR003736">
    <property type="entry name" value="PAAI_dom"/>
</dbReference>
<dbReference type="InterPro" id="IPR029069">
    <property type="entry name" value="HotDog_dom_sf"/>
</dbReference>
<protein>
    <submittedName>
        <fullName evidence="5">Acyl-CoA thioesterase</fullName>
    </submittedName>
</protein>
<dbReference type="PANTHER" id="PTHR42856:SF1">
    <property type="entry name" value="ACYL-COENZYME A THIOESTERASE PAAI"/>
    <property type="match status" value="1"/>
</dbReference>
<evidence type="ECO:0000256" key="3">
    <source>
        <dbReference type="SAM" id="MobiDB-lite"/>
    </source>
</evidence>
<reference evidence="6" key="1">
    <citation type="submission" date="2016-10" db="EMBL/GenBank/DDBJ databases">
        <authorList>
            <person name="Varghese N."/>
            <person name="Submissions S."/>
        </authorList>
    </citation>
    <scope>NUCLEOTIDE SEQUENCE [LARGE SCALE GENOMIC DNA]</scope>
    <source>
        <strain evidence="6">DSM 21424</strain>
    </source>
</reference>
<evidence type="ECO:0000256" key="1">
    <source>
        <dbReference type="ARBA" id="ARBA00008324"/>
    </source>
</evidence>
<dbReference type="EMBL" id="FNAT01000005">
    <property type="protein sequence ID" value="SDE95652.1"/>
    <property type="molecule type" value="Genomic_DNA"/>
</dbReference>
<dbReference type="InterPro" id="IPR006683">
    <property type="entry name" value="Thioestr_dom"/>
</dbReference>
<dbReference type="NCBIfam" id="TIGR02286">
    <property type="entry name" value="PaaD"/>
    <property type="match status" value="1"/>
</dbReference>
<dbReference type="FunFam" id="3.10.129.10:FF:000022">
    <property type="entry name" value="Phenylacetic acid degradation protein"/>
    <property type="match status" value="1"/>
</dbReference>
<organism evidence="5 6">
    <name type="scientific">Limimaricola pyoseonensis</name>
    <dbReference type="NCBI Taxonomy" id="521013"/>
    <lineage>
        <taxon>Bacteria</taxon>
        <taxon>Pseudomonadati</taxon>
        <taxon>Pseudomonadota</taxon>
        <taxon>Alphaproteobacteria</taxon>
        <taxon>Rhodobacterales</taxon>
        <taxon>Paracoccaceae</taxon>
        <taxon>Limimaricola</taxon>
    </lineage>
</organism>
<dbReference type="RefSeq" id="WP_090113456.1">
    <property type="nucleotide sequence ID" value="NZ_FNAT01000005.1"/>
</dbReference>
<dbReference type="InterPro" id="IPR052723">
    <property type="entry name" value="Acyl-CoA_thioesterase_PaaI"/>
</dbReference>
<name>A0A1G7H5E3_9RHOB</name>
<comment type="similarity">
    <text evidence="1">Belongs to the thioesterase PaaI family.</text>
</comment>
<evidence type="ECO:0000256" key="2">
    <source>
        <dbReference type="ARBA" id="ARBA00022801"/>
    </source>
</evidence>
<evidence type="ECO:0000313" key="6">
    <source>
        <dbReference type="Proteomes" id="UP000198922"/>
    </source>
</evidence>
<keyword evidence="2" id="KW-0378">Hydrolase</keyword>
<dbReference type="Gene3D" id="3.10.129.10">
    <property type="entry name" value="Hotdog Thioesterase"/>
    <property type="match status" value="1"/>
</dbReference>
<dbReference type="OrthoDB" id="32575at2"/>
<dbReference type="GO" id="GO:0016289">
    <property type="term" value="F:acyl-CoA hydrolase activity"/>
    <property type="evidence" value="ECO:0007669"/>
    <property type="project" value="UniProtKB-ARBA"/>
</dbReference>
<dbReference type="Pfam" id="PF03061">
    <property type="entry name" value="4HBT"/>
    <property type="match status" value="1"/>
</dbReference>
<gene>
    <name evidence="5" type="ORF">SAMN04488567_3086</name>
</gene>
<dbReference type="STRING" id="521013.SAMN04488567_3086"/>
<proteinExistence type="inferred from homology"/>
<dbReference type="AlphaFoldDB" id="A0A1G7H5E3"/>
<dbReference type="InterPro" id="IPR011973">
    <property type="entry name" value="PaaD"/>
</dbReference>
<dbReference type="CDD" id="cd03443">
    <property type="entry name" value="PaaI_thioesterase"/>
    <property type="match status" value="1"/>
</dbReference>
<evidence type="ECO:0000313" key="5">
    <source>
        <dbReference type="EMBL" id="SDE95652.1"/>
    </source>
</evidence>
<dbReference type="PANTHER" id="PTHR42856">
    <property type="entry name" value="ACYL-COENZYME A THIOESTERASE PAAI"/>
    <property type="match status" value="1"/>
</dbReference>
<accession>A0A1G7H5E3</accession>
<sequence length="148" mass="16087">MSGAVQMKLDPQAQAEKRTQEMWDEDTASKAMGMELLEVGPGYAKMRMRVREDMVNGHGTLHGGLTFAFADSVFAFAANSYDYQAVGSHCDITYHAPGRLGDMLIGTGTEVTRAGRSGLYDVAVHREDGTLIASFRGNSRIVRVPKDG</sequence>